<dbReference type="PROSITE" id="PS50157">
    <property type="entry name" value="ZINC_FINGER_C2H2_2"/>
    <property type="match status" value="11"/>
</dbReference>
<keyword evidence="5 11" id="KW-0863">Zinc-finger</keyword>
<feature type="domain" description="C2H2-type" evidence="13">
    <location>
        <begin position="421"/>
        <end position="448"/>
    </location>
</feature>
<dbReference type="InterPro" id="IPR013087">
    <property type="entry name" value="Znf_C2H2_type"/>
</dbReference>
<evidence type="ECO:0000313" key="15">
    <source>
        <dbReference type="EMBL" id="VEN34795.1"/>
    </source>
</evidence>
<evidence type="ECO:0000256" key="7">
    <source>
        <dbReference type="ARBA" id="ARBA00023015"/>
    </source>
</evidence>
<proteinExistence type="predicted"/>
<evidence type="ECO:0000256" key="9">
    <source>
        <dbReference type="ARBA" id="ARBA00023163"/>
    </source>
</evidence>
<keyword evidence="8" id="KW-0238">DNA-binding</keyword>
<evidence type="ECO:0000256" key="8">
    <source>
        <dbReference type="ARBA" id="ARBA00023125"/>
    </source>
</evidence>
<accession>A0A653BIJ3</accession>
<dbReference type="PANTHER" id="PTHR24399">
    <property type="entry name" value="ZINC FINGER AND BTB DOMAIN-CONTAINING"/>
    <property type="match status" value="1"/>
</dbReference>
<reference evidence="15 16" key="1">
    <citation type="submission" date="2019-01" db="EMBL/GenBank/DDBJ databases">
        <authorList>
            <person name="Sayadi A."/>
        </authorList>
    </citation>
    <scope>NUCLEOTIDE SEQUENCE [LARGE SCALE GENOMIC DNA]</scope>
</reference>
<keyword evidence="10" id="KW-0539">Nucleus</keyword>
<dbReference type="PANTHER" id="PTHR24399:SF23">
    <property type="entry name" value="C2H2-TYPE DOMAIN-CONTAINING PROTEIN"/>
    <property type="match status" value="1"/>
</dbReference>
<evidence type="ECO:0000259" key="13">
    <source>
        <dbReference type="PROSITE" id="PS50157"/>
    </source>
</evidence>
<dbReference type="InterPro" id="IPR036236">
    <property type="entry name" value="Znf_C2H2_sf"/>
</dbReference>
<dbReference type="AlphaFoldDB" id="A0A653BIJ3"/>
<feature type="domain" description="ZAD" evidence="14">
    <location>
        <begin position="5"/>
        <end position="75"/>
    </location>
</feature>
<feature type="binding site" evidence="12">
    <location>
        <position position="48"/>
    </location>
    <ligand>
        <name>Zn(2+)</name>
        <dbReference type="ChEBI" id="CHEBI:29105"/>
    </ligand>
</feature>
<comment type="function">
    <text evidence="1">May be involved in transcriptional regulation.</text>
</comment>
<evidence type="ECO:0000256" key="10">
    <source>
        <dbReference type="ARBA" id="ARBA00023242"/>
    </source>
</evidence>
<keyword evidence="3 12" id="KW-0479">Metal-binding</keyword>
<evidence type="ECO:0000256" key="5">
    <source>
        <dbReference type="ARBA" id="ARBA00022771"/>
    </source>
</evidence>
<evidence type="ECO:0000256" key="3">
    <source>
        <dbReference type="ARBA" id="ARBA00022723"/>
    </source>
</evidence>
<name>A0A653BIJ3_CALMS</name>
<keyword evidence="16" id="KW-1185">Reference proteome</keyword>
<dbReference type="FunFam" id="3.30.160.60:FF:000557">
    <property type="entry name" value="zinc finger and SCAN domain-containing protein 29"/>
    <property type="match status" value="1"/>
</dbReference>
<dbReference type="GO" id="GO:0008270">
    <property type="term" value="F:zinc ion binding"/>
    <property type="evidence" value="ECO:0007669"/>
    <property type="project" value="UniProtKB-UniRule"/>
</dbReference>
<evidence type="ECO:0000256" key="11">
    <source>
        <dbReference type="PROSITE-ProRule" id="PRU00042"/>
    </source>
</evidence>
<feature type="domain" description="C2H2-type" evidence="13">
    <location>
        <begin position="309"/>
        <end position="336"/>
    </location>
</feature>
<dbReference type="Gene3D" id="3.40.1800.20">
    <property type="match status" value="1"/>
</dbReference>
<feature type="domain" description="C2H2-type" evidence="13">
    <location>
        <begin position="337"/>
        <end position="364"/>
    </location>
</feature>
<dbReference type="SUPFAM" id="SSF57667">
    <property type="entry name" value="beta-beta-alpha zinc fingers"/>
    <property type="match status" value="6"/>
</dbReference>
<dbReference type="SMART" id="SM00355">
    <property type="entry name" value="ZnF_C2H2"/>
    <property type="match status" value="11"/>
</dbReference>
<dbReference type="SUPFAM" id="SSF57716">
    <property type="entry name" value="Glucocorticoid receptor-like (DNA-binding domain)"/>
    <property type="match status" value="1"/>
</dbReference>
<feature type="domain" description="C2H2-type" evidence="13">
    <location>
        <begin position="505"/>
        <end position="532"/>
    </location>
</feature>
<dbReference type="GO" id="GO:0005654">
    <property type="term" value="C:nucleoplasm"/>
    <property type="evidence" value="ECO:0007669"/>
    <property type="project" value="TreeGrafter"/>
</dbReference>
<dbReference type="FunFam" id="3.30.160.60:FF:001732">
    <property type="entry name" value="Zgc:162936"/>
    <property type="match status" value="1"/>
</dbReference>
<feature type="domain" description="C2H2-type" evidence="13">
    <location>
        <begin position="281"/>
        <end position="308"/>
    </location>
</feature>
<dbReference type="Pfam" id="PF00096">
    <property type="entry name" value="zf-C2H2"/>
    <property type="match status" value="7"/>
</dbReference>
<dbReference type="SMART" id="SM00868">
    <property type="entry name" value="zf-AD"/>
    <property type="match status" value="1"/>
</dbReference>
<keyword evidence="4" id="KW-0677">Repeat</keyword>
<feature type="domain" description="C2H2-type" evidence="13">
    <location>
        <begin position="204"/>
        <end position="227"/>
    </location>
</feature>
<sequence length="537" mass="61643">MKLDKICRTCLEENAYLKPFFDACLPNMLMTCASVQVMEGDGLPQQICTQCLLSLNKAYTFKHLCEKSDMTLRNYLQSISIQTENILSGVQKDLFSSSEVLQQNTIFEDIFTDATTQSIVESFNHNATTVASDLAETMQSLQTIAEQCLPETWENGVGLPTNSQEALDNFSMASLFKCHYCNDMFKDEWMLGEHTKSHTNQNEYFCNPCNKICSTSDELSKHLLEHTFGDDTPKKLIEDRHEQEEAICSNCNSNNCKDSECQKGHLEVVSTISNNQIEKKIICDICGKSYKQRKLLSIHMRVHTGERPYNCEVCGRNFSLYSSLHKHRNIHSGRKKFECKVCGKVFNQSSNLNNHLKIHTGERPHICEMCNKTFSTMTSLDIHKRIHTGVKPYSCDLCDMSFTTSSQVKKHRLIHTGEKPYACWQCGRTFRRKETRDTHVRYHTGERPYTCDICSKKYVAASHLREHMKTHNSERNFECDVCMKKFYTPKALKDHAAVHTGQKPYNCQHCGKEFTQNGAMHAHMKNCTNIVHDFISL</sequence>
<keyword evidence="9" id="KW-0804">Transcription</keyword>
<dbReference type="GO" id="GO:0045893">
    <property type="term" value="P:positive regulation of DNA-templated transcription"/>
    <property type="evidence" value="ECO:0007669"/>
    <property type="project" value="UniProtKB-ARBA"/>
</dbReference>
<dbReference type="InterPro" id="IPR012934">
    <property type="entry name" value="Znf_AD"/>
</dbReference>
<dbReference type="FunFam" id="3.30.160.60:FF:000512">
    <property type="entry name" value="zinc finger protein 197 isoform X1"/>
    <property type="match status" value="1"/>
</dbReference>
<gene>
    <name evidence="15" type="ORF">CALMAC_LOCUS877</name>
</gene>
<evidence type="ECO:0000313" key="16">
    <source>
        <dbReference type="Proteomes" id="UP000410492"/>
    </source>
</evidence>
<feature type="binding site" evidence="12">
    <location>
        <position position="10"/>
    </location>
    <ligand>
        <name>Zn(2+)</name>
        <dbReference type="ChEBI" id="CHEBI:29105"/>
    </ligand>
</feature>
<dbReference type="FunFam" id="3.30.160.60:FF:000097">
    <property type="entry name" value="Zinc finger protein"/>
    <property type="match status" value="1"/>
</dbReference>
<comment type="subcellular location">
    <subcellularLocation>
        <location evidence="2">Nucleus</location>
    </subcellularLocation>
</comment>
<evidence type="ECO:0000256" key="6">
    <source>
        <dbReference type="ARBA" id="ARBA00022833"/>
    </source>
</evidence>
<protein>
    <recommendedName>
        <fullName evidence="17">Protein krueppel</fullName>
    </recommendedName>
</protein>
<organism evidence="15 16">
    <name type="scientific">Callosobruchus maculatus</name>
    <name type="common">Southern cowpea weevil</name>
    <name type="synonym">Pulse bruchid</name>
    <dbReference type="NCBI Taxonomy" id="64391"/>
    <lineage>
        <taxon>Eukaryota</taxon>
        <taxon>Metazoa</taxon>
        <taxon>Ecdysozoa</taxon>
        <taxon>Arthropoda</taxon>
        <taxon>Hexapoda</taxon>
        <taxon>Insecta</taxon>
        <taxon>Pterygota</taxon>
        <taxon>Neoptera</taxon>
        <taxon>Endopterygota</taxon>
        <taxon>Coleoptera</taxon>
        <taxon>Polyphaga</taxon>
        <taxon>Cucujiformia</taxon>
        <taxon>Chrysomeloidea</taxon>
        <taxon>Chrysomelidae</taxon>
        <taxon>Bruchinae</taxon>
        <taxon>Bruchini</taxon>
        <taxon>Callosobruchus</taxon>
    </lineage>
</organism>
<dbReference type="GO" id="GO:0001227">
    <property type="term" value="F:DNA-binding transcription repressor activity, RNA polymerase II-specific"/>
    <property type="evidence" value="ECO:0007669"/>
    <property type="project" value="TreeGrafter"/>
</dbReference>
<dbReference type="Gene3D" id="3.30.160.60">
    <property type="entry name" value="Classic Zinc Finger"/>
    <property type="match status" value="10"/>
</dbReference>
<dbReference type="FunFam" id="3.30.160.60:FF:000744">
    <property type="entry name" value="zinc finger E-box-binding homeobox 1"/>
    <property type="match status" value="1"/>
</dbReference>
<feature type="domain" description="C2H2-type" evidence="13">
    <location>
        <begin position="365"/>
        <end position="392"/>
    </location>
</feature>
<dbReference type="OrthoDB" id="6077919at2759"/>
<feature type="domain" description="C2H2-type" evidence="13">
    <location>
        <begin position="176"/>
        <end position="203"/>
    </location>
</feature>
<evidence type="ECO:0000256" key="1">
    <source>
        <dbReference type="ARBA" id="ARBA00003767"/>
    </source>
</evidence>
<evidence type="ECO:0000256" key="2">
    <source>
        <dbReference type="ARBA" id="ARBA00004123"/>
    </source>
</evidence>
<feature type="domain" description="C2H2-type" evidence="13">
    <location>
        <begin position="477"/>
        <end position="504"/>
    </location>
</feature>
<dbReference type="FunFam" id="3.30.160.60:FF:001450">
    <property type="entry name" value="zinc finger protein 774"/>
    <property type="match status" value="1"/>
</dbReference>
<keyword evidence="7" id="KW-0805">Transcription regulation</keyword>
<dbReference type="Pfam" id="PF07776">
    <property type="entry name" value="zf-AD"/>
    <property type="match status" value="1"/>
</dbReference>
<evidence type="ECO:0000256" key="12">
    <source>
        <dbReference type="PROSITE-ProRule" id="PRU01263"/>
    </source>
</evidence>
<feature type="binding site" evidence="12">
    <location>
        <position position="7"/>
    </location>
    <ligand>
        <name>Zn(2+)</name>
        <dbReference type="ChEBI" id="CHEBI:29105"/>
    </ligand>
</feature>
<dbReference type="GO" id="GO:0000978">
    <property type="term" value="F:RNA polymerase II cis-regulatory region sequence-specific DNA binding"/>
    <property type="evidence" value="ECO:0007669"/>
    <property type="project" value="TreeGrafter"/>
</dbReference>
<dbReference type="GO" id="GO:0005694">
    <property type="term" value="C:chromosome"/>
    <property type="evidence" value="ECO:0007669"/>
    <property type="project" value="UniProtKB-ARBA"/>
</dbReference>
<dbReference type="EMBL" id="CAACVG010000993">
    <property type="protein sequence ID" value="VEN34795.1"/>
    <property type="molecule type" value="Genomic_DNA"/>
</dbReference>
<dbReference type="PROSITE" id="PS00028">
    <property type="entry name" value="ZINC_FINGER_C2H2_1"/>
    <property type="match status" value="10"/>
</dbReference>
<feature type="binding site" evidence="12">
    <location>
        <position position="51"/>
    </location>
    <ligand>
        <name>Zn(2+)</name>
        <dbReference type="ChEBI" id="CHEBI:29105"/>
    </ligand>
</feature>
<evidence type="ECO:0000256" key="4">
    <source>
        <dbReference type="ARBA" id="ARBA00022737"/>
    </source>
</evidence>
<evidence type="ECO:0008006" key="17">
    <source>
        <dbReference type="Google" id="ProtNLM"/>
    </source>
</evidence>
<keyword evidence="6 12" id="KW-0862">Zinc</keyword>
<feature type="domain" description="C2H2-type" evidence="13">
    <location>
        <begin position="449"/>
        <end position="476"/>
    </location>
</feature>
<evidence type="ECO:0000259" key="14">
    <source>
        <dbReference type="PROSITE" id="PS51915"/>
    </source>
</evidence>
<dbReference type="FunFam" id="3.30.160.60:FF:000624">
    <property type="entry name" value="zinc finger protein 697"/>
    <property type="match status" value="2"/>
</dbReference>
<dbReference type="PROSITE" id="PS51915">
    <property type="entry name" value="ZAD"/>
    <property type="match status" value="1"/>
</dbReference>
<dbReference type="Proteomes" id="UP000410492">
    <property type="component" value="Unassembled WGS sequence"/>
</dbReference>
<feature type="domain" description="C2H2-type" evidence="13">
    <location>
        <begin position="393"/>
        <end position="420"/>
    </location>
</feature>